<dbReference type="OrthoDB" id="7855180at2759"/>
<dbReference type="Proteomes" id="UP000008711">
    <property type="component" value="Unassembled WGS sequence"/>
</dbReference>
<keyword evidence="2" id="KW-1185">Reference proteome</keyword>
<dbReference type="EMBL" id="CH954179">
    <property type="protein sequence ID" value="EDV55325.2"/>
    <property type="molecule type" value="Genomic_DNA"/>
</dbReference>
<reference evidence="1 2" key="1">
    <citation type="journal article" date="2007" name="Nature">
        <title>Evolution of genes and genomes on the Drosophila phylogeny.</title>
        <authorList>
            <consortium name="Drosophila 12 Genomes Consortium"/>
            <person name="Clark A.G."/>
            <person name="Eisen M.B."/>
            <person name="Smith D.R."/>
            <person name="Bergman C.M."/>
            <person name="Oliver B."/>
            <person name="Markow T.A."/>
            <person name="Kaufman T.C."/>
            <person name="Kellis M."/>
            <person name="Gelbart W."/>
            <person name="Iyer V.N."/>
            <person name="Pollard D.A."/>
            <person name="Sackton T.B."/>
            <person name="Larracuente A.M."/>
            <person name="Singh N.D."/>
            <person name="Abad J.P."/>
            <person name="Abt D.N."/>
            <person name="Adryan B."/>
            <person name="Aguade M."/>
            <person name="Akashi H."/>
            <person name="Anderson W.W."/>
            <person name="Aquadro C.F."/>
            <person name="Ardell D.H."/>
            <person name="Arguello R."/>
            <person name="Artieri C.G."/>
            <person name="Barbash D.A."/>
            <person name="Barker D."/>
            <person name="Barsanti P."/>
            <person name="Batterham P."/>
            <person name="Batzoglou S."/>
            <person name="Begun D."/>
            <person name="Bhutkar A."/>
            <person name="Blanco E."/>
            <person name="Bosak S.A."/>
            <person name="Bradley R.K."/>
            <person name="Brand A.D."/>
            <person name="Brent M.R."/>
            <person name="Brooks A.N."/>
            <person name="Brown R.H."/>
            <person name="Butlin R.K."/>
            <person name="Caggese C."/>
            <person name="Calvi B.R."/>
            <person name="Bernardo de Carvalho A."/>
            <person name="Caspi A."/>
            <person name="Castrezana S."/>
            <person name="Celniker S.E."/>
            <person name="Chang J.L."/>
            <person name="Chapple C."/>
            <person name="Chatterji S."/>
            <person name="Chinwalla A."/>
            <person name="Civetta A."/>
            <person name="Clifton S.W."/>
            <person name="Comeron J.M."/>
            <person name="Costello J.C."/>
            <person name="Coyne J.A."/>
            <person name="Daub J."/>
            <person name="David R.G."/>
            <person name="Delcher A.L."/>
            <person name="Delehaunty K."/>
            <person name="Do C.B."/>
            <person name="Ebling H."/>
            <person name="Edwards K."/>
            <person name="Eickbush T."/>
            <person name="Evans J.D."/>
            <person name="Filipski A."/>
            <person name="Findeiss S."/>
            <person name="Freyhult E."/>
            <person name="Fulton L."/>
            <person name="Fulton R."/>
            <person name="Garcia A.C."/>
            <person name="Gardiner A."/>
            <person name="Garfield D.A."/>
            <person name="Garvin B.E."/>
            <person name="Gibson G."/>
            <person name="Gilbert D."/>
            <person name="Gnerre S."/>
            <person name="Godfrey J."/>
            <person name="Good R."/>
            <person name="Gotea V."/>
            <person name="Gravely B."/>
            <person name="Greenberg A.J."/>
            <person name="Griffiths-Jones S."/>
            <person name="Gross S."/>
            <person name="Guigo R."/>
            <person name="Gustafson E.A."/>
            <person name="Haerty W."/>
            <person name="Hahn M.W."/>
            <person name="Halligan D.L."/>
            <person name="Halpern A.L."/>
            <person name="Halter G.M."/>
            <person name="Han M.V."/>
            <person name="Heger A."/>
            <person name="Hillier L."/>
            <person name="Hinrichs A.S."/>
            <person name="Holmes I."/>
            <person name="Hoskins R.A."/>
            <person name="Hubisz M.J."/>
            <person name="Hultmark D."/>
            <person name="Huntley M.A."/>
            <person name="Jaffe D.B."/>
            <person name="Jagadeeshan S."/>
            <person name="Jeck W.R."/>
            <person name="Johnson J."/>
            <person name="Jones C.D."/>
            <person name="Jordan W.C."/>
            <person name="Karpen G.H."/>
            <person name="Kataoka E."/>
            <person name="Keightley P.D."/>
            <person name="Kheradpour P."/>
            <person name="Kirkness E.F."/>
            <person name="Koerich L.B."/>
            <person name="Kristiansen K."/>
            <person name="Kudrna D."/>
            <person name="Kulathinal R.J."/>
            <person name="Kumar S."/>
            <person name="Kwok R."/>
            <person name="Lander E."/>
            <person name="Langley C.H."/>
            <person name="Lapoint R."/>
            <person name="Lazzaro B.P."/>
            <person name="Lee S.J."/>
            <person name="Levesque L."/>
            <person name="Li R."/>
            <person name="Lin C.F."/>
            <person name="Lin M.F."/>
            <person name="Lindblad-Toh K."/>
            <person name="Llopart A."/>
            <person name="Long M."/>
            <person name="Low L."/>
            <person name="Lozovsky E."/>
            <person name="Lu J."/>
            <person name="Luo M."/>
            <person name="Machado C.A."/>
            <person name="Makalowski W."/>
            <person name="Marzo M."/>
            <person name="Matsuda M."/>
            <person name="Matzkin L."/>
            <person name="McAllister B."/>
            <person name="McBride C.S."/>
            <person name="McKernan B."/>
            <person name="McKernan K."/>
            <person name="Mendez-Lago M."/>
            <person name="Minx P."/>
            <person name="Mollenhauer M.U."/>
            <person name="Montooth K."/>
            <person name="Mount S.M."/>
            <person name="Mu X."/>
            <person name="Myers E."/>
            <person name="Negre B."/>
            <person name="Newfeld S."/>
            <person name="Nielsen R."/>
            <person name="Noor M.A."/>
            <person name="O'Grady P."/>
            <person name="Pachter L."/>
            <person name="Papaceit M."/>
            <person name="Parisi M.J."/>
            <person name="Parisi M."/>
            <person name="Parts L."/>
            <person name="Pedersen J.S."/>
            <person name="Pesole G."/>
            <person name="Phillippy A.M."/>
            <person name="Ponting C.P."/>
            <person name="Pop M."/>
            <person name="Porcelli D."/>
            <person name="Powell J.R."/>
            <person name="Prohaska S."/>
            <person name="Pruitt K."/>
            <person name="Puig M."/>
            <person name="Quesneville H."/>
            <person name="Ram K.R."/>
            <person name="Rand D."/>
            <person name="Rasmussen M.D."/>
            <person name="Reed L.K."/>
            <person name="Reenan R."/>
            <person name="Reily A."/>
            <person name="Remington K.A."/>
            <person name="Rieger T.T."/>
            <person name="Ritchie M.G."/>
            <person name="Robin C."/>
            <person name="Rogers Y.H."/>
            <person name="Rohde C."/>
            <person name="Rozas J."/>
            <person name="Rubenfield M.J."/>
            <person name="Ruiz A."/>
            <person name="Russo S."/>
            <person name="Salzberg S.L."/>
            <person name="Sanchez-Gracia A."/>
            <person name="Saranga D.J."/>
            <person name="Sato H."/>
            <person name="Schaeffer S.W."/>
            <person name="Schatz M.C."/>
            <person name="Schlenke T."/>
            <person name="Schwartz R."/>
            <person name="Segarra C."/>
            <person name="Singh R.S."/>
            <person name="Sirot L."/>
            <person name="Sirota M."/>
            <person name="Sisneros N.B."/>
            <person name="Smith C.D."/>
            <person name="Smith T.F."/>
            <person name="Spieth J."/>
            <person name="Stage D.E."/>
            <person name="Stark A."/>
            <person name="Stephan W."/>
            <person name="Strausberg R.L."/>
            <person name="Strempel S."/>
            <person name="Sturgill D."/>
            <person name="Sutton G."/>
            <person name="Sutton G.G."/>
            <person name="Tao W."/>
            <person name="Teichmann S."/>
            <person name="Tobari Y.N."/>
            <person name="Tomimura Y."/>
            <person name="Tsolas J.M."/>
            <person name="Valente V.L."/>
            <person name="Venter E."/>
            <person name="Venter J.C."/>
            <person name="Vicario S."/>
            <person name="Vieira F.G."/>
            <person name="Vilella A.J."/>
            <person name="Villasante A."/>
            <person name="Walenz B."/>
            <person name="Wang J."/>
            <person name="Wasserman M."/>
            <person name="Watts T."/>
            <person name="Wilson D."/>
            <person name="Wilson R.K."/>
            <person name="Wing R.A."/>
            <person name="Wolfner M.F."/>
            <person name="Wong A."/>
            <person name="Wong G.K."/>
            <person name="Wu C.I."/>
            <person name="Wu G."/>
            <person name="Yamamoto D."/>
            <person name="Yang H.P."/>
            <person name="Yang S.P."/>
            <person name="Yorke J.A."/>
            <person name="Yoshida K."/>
            <person name="Zdobnov E."/>
            <person name="Zhang P."/>
            <person name="Zhang Y."/>
            <person name="Zimin A.V."/>
            <person name="Baldwin J."/>
            <person name="Abdouelleil A."/>
            <person name="Abdulkadir J."/>
            <person name="Abebe A."/>
            <person name="Abera B."/>
            <person name="Abreu J."/>
            <person name="Acer S.C."/>
            <person name="Aftuck L."/>
            <person name="Alexander A."/>
            <person name="An P."/>
            <person name="Anderson E."/>
            <person name="Anderson S."/>
            <person name="Arachi H."/>
            <person name="Azer M."/>
            <person name="Bachantsang P."/>
            <person name="Barry A."/>
            <person name="Bayul T."/>
            <person name="Berlin A."/>
            <person name="Bessette D."/>
            <person name="Bloom T."/>
            <person name="Blye J."/>
            <person name="Boguslavskiy L."/>
            <person name="Bonnet C."/>
            <person name="Boukhgalter B."/>
            <person name="Bourzgui I."/>
            <person name="Brown A."/>
            <person name="Cahill P."/>
            <person name="Channer S."/>
            <person name="Cheshatsang Y."/>
            <person name="Chuda L."/>
            <person name="Citroen M."/>
            <person name="Collymore A."/>
            <person name="Cooke P."/>
            <person name="Costello M."/>
            <person name="D'Aco K."/>
            <person name="Daza R."/>
            <person name="De Haan G."/>
            <person name="DeGray S."/>
            <person name="DeMaso C."/>
            <person name="Dhargay N."/>
            <person name="Dooley K."/>
            <person name="Dooley E."/>
            <person name="Doricent M."/>
            <person name="Dorje P."/>
            <person name="Dorjee K."/>
            <person name="Dupes A."/>
            <person name="Elong R."/>
            <person name="Falk J."/>
            <person name="Farina A."/>
            <person name="Faro S."/>
            <person name="Ferguson D."/>
            <person name="Fisher S."/>
            <person name="Foley C.D."/>
            <person name="Franke A."/>
            <person name="Friedrich D."/>
            <person name="Gadbois L."/>
            <person name="Gearin G."/>
            <person name="Gearin C.R."/>
            <person name="Giannoukos G."/>
            <person name="Goode T."/>
            <person name="Graham J."/>
            <person name="Grandbois E."/>
            <person name="Grewal S."/>
            <person name="Gyaltsen K."/>
            <person name="Hafez N."/>
            <person name="Hagos B."/>
            <person name="Hall J."/>
            <person name="Henson C."/>
            <person name="Hollinger A."/>
            <person name="Honan T."/>
            <person name="Huard M.D."/>
            <person name="Hughes L."/>
            <person name="Hurhula B."/>
            <person name="Husby M.E."/>
            <person name="Kamat A."/>
            <person name="Kanga B."/>
            <person name="Kashin S."/>
            <person name="Khazanovich D."/>
            <person name="Kisner P."/>
            <person name="Lance K."/>
            <person name="Lara M."/>
            <person name="Lee W."/>
            <person name="Lennon N."/>
            <person name="Letendre F."/>
            <person name="LeVine R."/>
            <person name="Lipovsky A."/>
            <person name="Liu X."/>
            <person name="Liu J."/>
            <person name="Liu S."/>
            <person name="Lokyitsang T."/>
            <person name="Lokyitsang Y."/>
            <person name="Lubonja R."/>
            <person name="Lui A."/>
            <person name="MacDonald P."/>
            <person name="Magnisalis V."/>
            <person name="Maru K."/>
            <person name="Matthews C."/>
            <person name="McCusker W."/>
            <person name="McDonough S."/>
            <person name="Mehta T."/>
            <person name="Meldrim J."/>
            <person name="Meneus L."/>
            <person name="Mihai O."/>
            <person name="Mihalev A."/>
            <person name="Mihova T."/>
            <person name="Mittelman R."/>
            <person name="Mlenga V."/>
            <person name="Montmayeur A."/>
            <person name="Mulrain L."/>
            <person name="Navidi A."/>
            <person name="Naylor J."/>
            <person name="Negash T."/>
            <person name="Nguyen T."/>
            <person name="Nguyen N."/>
            <person name="Nicol R."/>
            <person name="Norbu C."/>
            <person name="Norbu N."/>
            <person name="Novod N."/>
            <person name="O'Neill B."/>
            <person name="Osman S."/>
            <person name="Markiewicz E."/>
            <person name="Oyono O.L."/>
            <person name="Patti C."/>
            <person name="Phunkhang P."/>
            <person name="Pierre F."/>
            <person name="Priest M."/>
            <person name="Raghuraman S."/>
            <person name="Rege F."/>
            <person name="Reyes R."/>
            <person name="Rise C."/>
            <person name="Rogov P."/>
            <person name="Ross K."/>
            <person name="Ryan E."/>
            <person name="Settipalli S."/>
            <person name="Shea T."/>
            <person name="Sherpa N."/>
            <person name="Shi L."/>
            <person name="Shih D."/>
            <person name="Sparrow T."/>
            <person name="Spaulding J."/>
            <person name="Stalker J."/>
            <person name="Stange-Thomann N."/>
            <person name="Stavropoulos S."/>
            <person name="Stone C."/>
            <person name="Strader C."/>
            <person name="Tesfaye S."/>
            <person name="Thomson T."/>
            <person name="Thoulutsang Y."/>
            <person name="Thoulutsang D."/>
            <person name="Topham K."/>
            <person name="Topping I."/>
            <person name="Tsamla T."/>
            <person name="Vassiliev H."/>
            <person name="Vo A."/>
            <person name="Wangchuk T."/>
            <person name="Wangdi T."/>
            <person name="Weiand M."/>
            <person name="Wilkinson J."/>
            <person name="Wilson A."/>
            <person name="Yadav S."/>
            <person name="Young G."/>
            <person name="Yu Q."/>
            <person name="Zembek L."/>
            <person name="Zhong D."/>
            <person name="Zimmer A."/>
            <person name="Zwirko Z."/>
            <person name="Jaffe D.B."/>
            <person name="Alvarez P."/>
            <person name="Brockman W."/>
            <person name="Butler J."/>
            <person name="Chin C."/>
            <person name="Gnerre S."/>
            <person name="Grabherr M."/>
            <person name="Kleber M."/>
            <person name="Mauceli E."/>
            <person name="MacCallum I."/>
        </authorList>
    </citation>
    <scope>NUCLEOTIDE SEQUENCE [LARGE SCALE GENOMIC DNA]</scope>
    <source>
        <strain evidence="1 2">TSC#14021-0224.01</strain>
    </source>
</reference>
<proteinExistence type="predicted"/>
<name>B3NJQ6_DROER</name>
<gene>
    <name evidence="1" type="primary">Dere\GG20850</name>
    <name evidence="1" type="synonym">dere_GLEANR_5612</name>
    <name evidence="1" type="synonym">GG20850</name>
    <name evidence="1" type="ORF">Dere_GG20850</name>
</gene>
<protein>
    <submittedName>
        <fullName evidence="1">Uncharacterized protein</fullName>
    </submittedName>
</protein>
<evidence type="ECO:0000313" key="1">
    <source>
        <dbReference type="EMBL" id="EDV55325.2"/>
    </source>
</evidence>
<sequence length="94" mass="11447">MKGYIMDSKKPLKPQCRSTGYQKDFSWVPVKNRNRLVEEPRRFLKDLRNDMYKKADAEKCHQPEMRNVQEFLECQVRRHMRLELHIPKYPNVPT</sequence>
<organism evidence="1 2">
    <name type="scientific">Drosophila erecta</name>
    <name type="common">Fruit fly</name>
    <dbReference type="NCBI Taxonomy" id="7220"/>
    <lineage>
        <taxon>Eukaryota</taxon>
        <taxon>Metazoa</taxon>
        <taxon>Ecdysozoa</taxon>
        <taxon>Arthropoda</taxon>
        <taxon>Hexapoda</taxon>
        <taxon>Insecta</taxon>
        <taxon>Pterygota</taxon>
        <taxon>Neoptera</taxon>
        <taxon>Endopterygota</taxon>
        <taxon>Diptera</taxon>
        <taxon>Brachycera</taxon>
        <taxon>Muscomorpha</taxon>
        <taxon>Ephydroidea</taxon>
        <taxon>Drosophilidae</taxon>
        <taxon>Drosophila</taxon>
        <taxon>Sophophora</taxon>
    </lineage>
</organism>
<reference evidence="1 2" key="2">
    <citation type="journal article" date="2008" name="Bioinformatics">
        <title>Assembly reconciliation.</title>
        <authorList>
            <person name="Zimin A.V."/>
            <person name="Smith D.R."/>
            <person name="Sutton G."/>
            <person name="Yorke J.A."/>
        </authorList>
    </citation>
    <scope>NUCLEOTIDE SEQUENCE [LARGE SCALE GENOMIC DNA]</scope>
    <source>
        <strain evidence="1 2">TSC#14021-0224.01</strain>
    </source>
</reference>
<accession>B3NJQ6</accession>
<evidence type="ECO:0000313" key="2">
    <source>
        <dbReference type="Proteomes" id="UP000008711"/>
    </source>
</evidence>
<dbReference type="KEGG" id="der:6547473"/>
<dbReference type="HOGENOM" id="CLU_2471406_0_0_1"/>
<dbReference type="AlphaFoldDB" id="B3NJQ6"/>